<organism evidence="8 9">
    <name type="scientific">Ascoidea rubescens DSM 1968</name>
    <dbReference type="NCBI Taxonomy" id="1344418"/>
    <lineage>
        <taxon>Eukaryota</taxon>
        <taxon>Fungi</taxon>
        <taxon>Dikarya</taxon>
        <taxon>Ascomycota</taxon>
        <taxon>Saccharomycotina</taxon>
        <taxon>Saccharomycetes</taxon>
        <taxon>Ascoideaceae</taxon>
        <taxon>Ascoidea</taxon>
    </lineage>
</organism>
<dbReference type="EMBL" id="KV454490">
    <property type="protein sequence ID" value="ODV58648.1"/>
    <property type="molecule type" value="Genomic_DNA"/>
</dbReference>
<feature type="transmembrane region" description="Helical" evidence="7">
    <location>
        <begin position="255"/>
        <end position="274"/>
    </location>
</feature>
<feature type="region of interest" description="Disordered" evidence="6">
    <location>
        <begin position="1"/>
        <end position="27"/>
    </location>
</feature>
<dbReference type="InterPro" id="IPR045069">
    <property type="entry name" value="MATE_euk"/>
</dbReference>
<name>A0A1D2VAF6_9ASCO</name>
<feature type="transmembrane region" description="Helical" evidence="7">
    <location>
        <begin position="396"/>
        <end position="420"/>
    </location>
</feature>
<feature type="transmembrane region" description="Helical" evidence="7">
    <location>
        <begin position="515"/>
        <end position="534"/>
    </location>
</feature>
<dbReference type="GO" id="GO:1990961">
    <property type="term" value="P:xenobiotic detoxification by transmembrane export across the plasma membrane"/>
    <property type="evidence" value="ECO:0007669"/>
    <property type="project" value="InterPro"/>
</dbReference>
<evidence type="ECO:0000256" key="1">
    <source>
        <dbReference type="ARBA" id="ARBA00004141"/>
    </source>
</evidence>
<dbReference type="PANTHER" id="PTHR11206">
    <property type="entry name" value="MULTIDRUG RESISTANCE PROTEIN"/>
    <property type="match status" value="1"/>
</dbReference>
<dbReference type="Proteomes" id="UP000095038">
    <property type="component" value="Unassembled WGS sequence"/>
</dbReference>
<sequence length="587" mass="65213">MPPPPPPPIELPVPRDSDNHSFSLSASAPRRSSLAFSSFSQTVHEYRSNYIDHLNVYENDAIDDLTPLSKDQQPQIYGSITNNSKNSYIQSRRSSLSTPIIPSRSNLSLSQHDLLIPQNNNDSLSLKEPQTDYSIESYFLLKYSPPLVLTFLLQYSLTIASVFSVGQLGKNELAAVSLASMTANITGYAPIQGVSTCLDTLCAQAYGRKDYRMVGLHFLRCTFFLLIVFVPVALIWIVYSESILLSIIPEKDLCYLASNYLTVLCLGVPGYILFENGKHYLQAQGIFHASTVVLMICAPLNAFLNWLLVWHSKFGLGFIGAPIAVSITNWLMALLLLLYSWRIKGYQCWSGFSWDCFKNWSRMLKLSAGGVLMLECEWFCFEIITLSTSRFGTVSLAAQSIISNVCVMTYQIPFAIAIVASTRIANFIGANSKNCAKKATYTSLIFGGIIGVFTAILLSVFRTPIARAFSNDQEVIDLAARVLIIGATYQINDSINAVAAGILRAQGKQHIGATIYFVSYYLIALPVAFFFAFHVKLELFGLWIGMVIALFFASIFQTYFVLYADWDAIIDDCIQEAILEGHESQLA</sequence>
<dbReference type="AlphaFoldDB" id="A0A1D2VAF6"/>
<evidence type="ECO:0000256" key="7">
    <source>
        <dbReference type="SAM" id="Phobius"/>
    </source>
</evidence>
<dbReference type="GO" id="GO:0042910">
    <property type="term" value="F:xenobiotic transmembrane transporter activity"/>
    <property type="evidence" value="ECO:0007669"/>
    <property type="project" value="InterPro"/>
</dbReference>
<dbReference type="Pfam" id="PF01554">
    <property type="entry name" value="MatE"/>
    <property type="match status" value="2"/>
</dbReference>
<evidence type="ECO:0000313" key="8">
    <source>
        <dbReference type="EMBL" id="ODV58648.1"/>
    </source>
</evidence>
<evidence type="ECO:0000256" key="6">
    <source>
        <dbReference type="SAM" id="MobiDB-lite"/>
    </source>
</evidence>
<protein>
    <submittedName>
        <fullName evidence="8">MATE efflux family protein</fullName>
    </submittedName>
</protein>
<comment type="subcellular location">
    <subcellularLocation>
        <location evidence="1">Membrane</location>
        <topology evidence="1">Multi-pass membrane protein</topology>
    </subcellularLocation>
</comment>
<dbReference type="NCBIfam" id="TIGR00797">
    <property type="entry name" value="matE"/>
    <property type="match status" value="1"/>
</dbReference>
<dbReference type="OrthoDB" id="2126698at2759"/>
<dbReference type="InParanoid" id="A0A1D2VAF6"/>
<comment type="similarity">
    <text evidence="2">Belongs to the multi antimicrobial extrusion (MATE) (TC 2.A.66.1) family.</text>
</comment>
<feature type="transmembrane region" description="Helical" evidence="7">
    <location>
        <begin position="218"/>
        <end position="239"/>
    </location>
</feature>
<evidence type="ECO:0000256" key="3">
    <source>
        <dbReference type="ARBA" id="ARBA00022692"/>
    </source>
</evidence>
<dbReference type="InterPro" id="IPR002528">
    <property type="entry name" value="MATE_fam"/>
</dbReference>
<accession>A0A1D2VAF6</accession>
<feature type="transmembrane region" description="Helical" evidence="7">
    <location>
        <begin position="540"/>
        <end position="562"/>
    </location>
</feature>
<evidence type="ECO:0000256" key="5">
    <source>
        <dbReference type="ARBA" id="ARBA00023136"/>
    </source>
</evidence>
<feature type="transmembrane region" description="Helical" evidence="7">
    <location>
        <begin position="286"/>
        <end position="308"/>
    </location>
</feature>
<dbReference type="RefSeq" id="XP_020044955.1">
    <property type="nucleotide sequence ID" value="XM_020194744.1"/>
</dbReference>
<feature type="compositionally biased region" description="Pro residues" evidence="6">
    <location>
        <begin position="1"/>
        <end position="11"/>
    </location>
</feature>
<keyword evidence="4 7" id="KW-1133">Transmembrane helix</keyword>
<dbReference type="STRING" id="1344418.A0A1D2VAF6"/>
<dbReference type="GO" id="GO:0016020">
    <property type="term" value="C:membrane"/>
    <property type="evidence" value="ECO:0007669"/>
    <property type="project" value="UniProtKB-SubCell"/>
</dbReference>
<keyword evidence="3 7" id="KW-0812">Transmembrane</keyword>
<keyword evidence="5 7" id="KW-0472">Membrane</keyword>
<dbReference type="GO" id="GO:0015297">
    <property type="term" value="F:antiporter activity"/>
    <property type="evidence" value="ECO:0007669"/>
    <property type="project" value="InterPro"/>
</dbReference>
<dbReference type="GeneID" id="30968380"/>
<reference evidence="9" key="1">
    <citation type="submission" date="2016-05" db="EMBL/GenBank/DDBJ databases">
        <title>Comparative genomics of biotechnologically important yeasts.</title>
        <authorList>
            <consortium name="DOE Joint Genome Institute"/>
            <person name="Riley R."/>
            <person name="Haridas S."/>
            <person name="Wolfe K.H."/>
            <person name="Lopes M.R."/>
            <person name="Hittinger C.T."/>
            <person name="Goker M."/>
            <person name="Salamov A."/>
            <person name="Wisecaver J."/>
            <person name="Long T.M."/>
            <person name="Aerts A.L."/>
            <person name="Barry K."/>
            <person name="Choi C."/>
            <person name="Clum A."/>
            <person name="Coughlan A.Y."/>
            <person name="Deshpande S."/>
            <person name="Douglass A.P."/>
            <person name="Hanson S.J."/>
            <person name="Klenk H.-P."/>
            <person name="Labutti K."/>
            <person name="Lapidus A."/>
            <person name="Lindquist E."/>
            <person name="Lipzen A."/>
            <person name="Meier-Kolthoff J.P."/>
            <person name="Ohm R.A."/>
            <person name="Otillar R.P."/>
            <person name="Pangilinan J."/>
            <person name="Peng Y."/>
            <person name="Rokas A."/>
            <person name="Rosa C.A."/>
            <person name="Scheuner C."/>
            <person name="Sibirny A.A."/>
            <person name="Slot J.C."/>
            <person name="Stielow J.B."/>
            <person name="Sun H."/>
            <person name="Kurtzman C.P."/>
            <person name="Blackwell M."/>
            <person name="Grigoriev I.V."/>
            <person name="Jeffries T.W."/>
        </authorList>
    </citation>
    <scope>NUCLEOTIDE SEQUENCE [LARGE SCALE GENOMIC DNA]</scope>
    <source>
        <strain evidence="9">DSM 1968</strain>
    </source>
</reference>
<gene>
    <name evidence="8" type="ORF">ASCRUDRAFT_82570</name>
</gene>
<evidence type="ECO:0000256" key="4">
    <source>
        <dbReference type="ARBA" id="ARBA00022989"/>
    </source>
</evidence>
<feature type="transmembrane region" description="Helical" evidence="7">
    <location>
        <begin position="314"/>
        <end position="341"/>
    </location>
</feature>
<feature type="transmembrane region" description="Helical" evidence="7">
    <location>
        <begin position="441"/>
        <end position="461"/>
    </location>
</feature>
<dbReference type="CDD" id="cd13132">
    <property type="entry name" value="MATE_eukaryotic"/>
    <property type="match status" value="1"/>
</dbReference>
<evidence type="ECO:0000256" key="2">
    <source>
        <dbReference type="ARBA" id="ARBA00010199"/>
    </source>
</evidence>
<evidence type="ECO:0000313" key="9">
    <source>
        <dbReference type="Proteomes" id="UP000095038"/>
    </source>
</evidence>
<proteinExistence type="inferred from homology"/>
<keyword evidence="9" id="KW-1185">Reference proteome</keyword>